<accession>A0ABV2KB07</accession>
<comment type="caution">
    <text evidence="16">The sequence shown here is derived from an EMBL/GenBank/DDBJ whole genome shotgun (WGS) entry which is preliminary data.</text>
</comment>
<dbReference type="RefSeq" id="WP_187045121.1">
    <property type="nucleotide sequence ID" value="NZ_JBEPME010000005.1"/>
</dbReference>
<dbReference type="InterPro" id="IPR022664">
    <property type="entry name" value="DapB_N_CS"/>
</dbReference>
<keyword evidence="6 13" id="KW-0560">Oxidoreductase</keyword>
<dbReference type="PIRSF" id="PIRSF000161">
    <property type="entry name" value="DHPR"/>
    <property type="match status" value="1"/>
</dbReference>
<evidence type="ECO:0000256" key="4">
    <source>
        <dbReference type="ARBA" id="ARBA00022857"/>
    </source>
</evidence>
<dbReference type="HAMAP" id="MF_00102">
    <property type="entry name" value="DapB"/>
    <property type="match status" value="1"/>
</dbReference>
<dbReference type="Proteomes" id="UP001549104">
    <property type="component" value="Unassembled WGS sequence"/>
</dbReference>
<evidence type="ECO:0000256" key="7">
    <source>
        <dbReference type="ARBA" id="ARBA00023027"/>
    </source>
</evidence>
<protein>
    <recommendedName>
        <fullName evidence="10 13">4-hydroxy-tetrahydrodipicolinate reductase</fullName>
        <shortName evidence="13">HTPA reductase</shortName>
        <ecNumber evidence="10 13">1.17.1.8</ecNumber>
    </recommendedName>
</protein>
<dbReference type="SUPFAM" id="SSF51735">
    <property type="entry name" value="NAD(P)-binding Rossmann-fold domains"/>
    <property type="match status" value="1"/>
</dbReference>
<dbReference type="Gene3D" id="3.40.50.720">
    <property type="entry name" value="NAD(P)-binding Rossmann-like Domain"/>
    <property type="match status" value="1"/>
</dbReference>
<evidence type="ECO:0000313" key="16">
    <source>
        <dbReference type="EMBL" id="MET3658250.1"/>
    </source>
</evidence>
<dbReference type="Pfam" id="PF01113">
    <property type="entry name" value="DapB_N"/>
    <property type="match status" value="1"/>
</dbReference>
<comment type="catalytic activity">
    <reaction evidence="11 13">
        <text>(S)-2,3,4,5-tetrahydrodipicolinate + NADP(+) + H2O = (2S,4S)-4-hydroxy-2,3,4,5-tetrahydrodipicolinate + NADPH + H(+)</text>
        <dbReference type="Rhea" id="RHEA:35331"/>
        <dbReference type="ChEBI" id="CHEBI:15377"/>
        <dbReference type="ChEBI" id="CHEBI:15378"/>
        <dbReference type="ChEBI" id="CHEBI:16845"/>
        <dbReference type="ChEBI" id="CHEBI:57783"/>
        <dbReference type="ChEBI" id="CHEBI:58349"/>
        <dbReference type="ChEBI" id="CHEBI:67139"/>
        <dbReference type="EC" id="1.17.1.8"/>
    </reaction>
</comment>
<dbReference type="CDD" id="cd02274">
    <property type="entry name" value="DHDPR_N"/>
    <property type="match status" value="1"/>
</dbReference>
<dbReference type="InterPro" id="IPR036291">
    <property type="entry name" value="NAD(P)-bd_dom_sf"/>
</dbReference>
<feature type="binding site" evidence="13">
    <location>
        <position position="156"/>
    </location>
    <ligand>
        <name>(S)-2,3,4,5-tetrahydrodipicolinate</name>
        <dbReference type="ChEBI" id="CHEBI:16845"/>
    </ligand>
</feature>
<comment type="caution">
    <text evidence="13">Lacks conserved residue(s) required for the propagation of feature annotation.</text>
</comment>
<evidence type="ECO:0000256" key="1">
    <source>
        <dbReference type="ARBA" id="ARBA00006642"/>
    </source>
</evidence>
<keyword evidence="7 13" id="KW-0520">NAD</keyword>
<dbReference type="EC" id="1.17.1.8" evidence="10 13"/>
<comment type="similarity">
    <text evidence="1 13">Belongs to the DapB family.</text>
</comment>
<evidence type="ECO:0000256" key="13">
    <source>
        <dbReference type="HAMAP-Rule" id="MF_00102"/>
    </source>
</evidence>
<dbReference type="InterPro" id="IPR000846">
    <property type="entry name" value="DapB_N"/>
</dbReference>
<evidence type="ECO:0000256" key="2">
    <source>
        <dbReference type="ARBA" id="ARBA00022490"/>
    </source>
</evidence>
<comment type="caution">
    <text evidence="13">Was originally thought to be a dihydrodipicolinate reductase (DHDPR), catalyzing the conversion of dihydrodipicolinate to tetrahydrodipicolinate. However, it was shown in E.coli that the substrate of the enzymatic reaction is not dihydrodipicolinate (DHDP) but in fact (2S,4S)-4-hydroxy-2,3,4,5-tetrahydrodipicolinic acid (HTPA), the product released by the DapA-catalyzed reaction.</text>
</comment>
<feature type="active site" description="Proton donor" evidence="13">
    <location>
        <position position="159"/>
    </location>
</feature>
<comment type="subcellular location">
    <subcellularLocation>
        <location evidence="13">Cytoplasm</location>
    </subcellularLocation>
</comment>
<feature type="domain" description="Dihydrodipicolinate reductase C-terminal" evidence="15">
    <location>
        <begin position="131"/>
        <end position="264"/>
    </location>
</feature>
<feature type="binding site" evidence="13">
    <location>
        <begin position="165"/>
        <end position="166"/>
    </location>
    <ligand>
        <name>(S)-2,3,4,5-tetrahydrodipicolinate</name>
        <dbReference type="ChEBI" id="CHEBI:16845"/>
    </ligand>
</feature>
<comment type="function">
    <text evidence="13">Catalyzes the conversion of 4-hydroxy-tetrahydrodipicolinate (HTPA) to tetrahydrodipicolinate.</text>
</comment>
<evidence type="ECO:0000259" key="15">
    <source>
        <dbReference type="Pfam" id="PF05173"/>
    </source>
</evidence>
<sequence length="266" mass="28563">MTIKVAIAGARGRLGSAALTAIMKAPNMDLVAVLDYKYEGQYLHGTEVNDDASGIPIYTSLEKLAAANKPDVLLDVTDPDAVFKNVHDAITLGIRPVVGTSGLSKDNIALLTDLAAKNLIGGIIAPNFSIGAVLMMKFSAIAARYLGDIEILEMHHDNKVDAPSGTAVKTAEMISEVRDSHRQGHPDEKEHQAGARGADFEGMKIHSIRLPGLLAHQQVLLGGEGELLSIRHDSFDRKSFAPGILMAIHNVMERLDLVYGLENIID</sequence>
<keyword evidence="17" id="KW-1185">Reference proteome</keyword>
<feature type="binding site" evidence="13">
    <location>
        <begin position="125"/>
        <end position="128"/>
    </location>
    <ligand>
        <name>NAD(+)</name>
        <dbReference type="ChEBI" id="CHEBI:57540"/>
    </ligand>
</feature>
<comment type="subunit">
    <text evidence="13">Homotetramer.</text>
</comment>
<evidence type="ECO:0000256" key="8">
    <source>
        <dbReference type="ARBA" id="ARBA00023154"/>
    </source>
</evidence>
<dbReference type="InterPro" id="IPR022663">
    <property type="entry name" value="DapB_C"/>
</dbReference>
<keyword evidence="5 13" id="KW-0220">Diaminopimelate biosynthesis</keyword>
<gene>
    <name evidence="13" type="primary">dapB</name>
    <name evidence="16" type="ORF">ABIC55_003367</name>
</gene>
<dbReference type="GO" id="GO:0008839">
    <property type="term" value="F:4-hydroxy-tetrahydrodipicolinate reductase"/>
    <property type="evidence" value="ECO:0007669"/>
    <property type="project" value="UniProtKB-EC"/>
</dbReference>
<comment type="pathway">
    <text evidence="9 13">Amino-acid biosynthesis; L-lysine biosynthesis via DAP pathway; (S)-tetrahydrodipicolinate from L-aspartate: step 4/4.</text>
</comment>
<keyword evidence="3 13" id="KW-0028">Amino-acid biosynthesis</keyword>
<keyword evidence="4 13" id="KW-0521">NADP</keyword>
<dbReference type="NCBIfam" id="TIGR00036">
    <property type="entry name" value="dapB"/>
    <property type="match status" value="1"/>
</dbReference>
<evidence type="ECO:0000256" key="6">
    <source>
        <dbReference type="ARBA" id="ARBA00023002"/>
    </source>
</evidence>
<evidence type="ECO:0000256" key="9">
    <source>
        <dbReference type="ARBA" id="ARBA00037922"/>
    </source>
</evidence>
<dbReference type="EMBL" id="JBEPME010000005">
    <property type="protein sequence ID" value="MET3658250.1"/>
    <property type="molecule type" value="Genomic_DNA"/>
</dbReference>
<keyword evidence="8 13" id="KW-0457">Lysine biosynthesis</keyword>
<evidence type="ECO:0000259" key="14">
    <source>
        <dbReference type="Pfam" id="PF01113"/>
    </source>
</evidence>
<keyword evidence="2 13" id="KW-0963">Cytoplasm</keyword>
<feature type="binding site" evidence="13">
    <location>
        <position position="47"/>
    </location>
    <ligand>
        <name>NAD(+)</name>
        <dbReference type="ChEBI" id="CHEBI:57540"/>
    </ligand>
</feature>
<dbReference type="PANTHER" id="PTHR20836">
    <property type="entry name" value="DIHYDRODIPICOLINATE REDUCTASE"/>
    <property type="match status" value="1"/>
</dbReference>
<evidence type="ECO:0000256" key="11">
    <source>
        <dbReference type="ARBA" id="ARBA00049080"/>
    </source>
</evidence>
<evidence type="ECO:0000256" key="3">
    <source>
        <dbReference type="ARBA" id="ARBA00022605"/>
    </source>
</evidence>
<evidence type="ECO:0000256" key="5">
    <source>
        <dbReference type="ARBA" id="ARBA00022915"/>
    </source>
</evidence>
<organism evidence="16 17">
    <name type="scientific">Sporosarcina psychrophila</name>
    <name type="common">Bacillus psychrophilus</name>
    <dbReference type="NCBI Taxonomy" id="1476"/>
    <lineage>
        <taxon>Bacteria</taxon>
        <taxon>Bacillati</taxon>
        <taxon>Bacillota</taxon>
        <taxon>Bacilli</taxon>
        <taxon>Bacillales</taxon>
        <taxon>Caryophanaceae</taxon>
        <taxon>Sporosarcina</taxon>
    </lineage>
</organism>
<proteinExistence type="inferred from homology"/>
<dbReference type="PROSITE" id="PS01298">
    <property type="entry name" value="DAPB"/>
    <property type="match status" value="1"/>
</dbReference>
<comment type="catalytic activity">
    <reaction evidence="12 13">
        <text>(S)-2,3,4,5-tetrahydrodipicolinate + NAD(+) + H2O = (2S,4S)-4-hydroxy-2,3,4,5-tetrahydrodipicolinate + NADH + H(+)</text>
        <dbReference type="Rhea" id="RHEA:35323"/>
        <dbReference type="ChEBI" id="CHEBI:15377"/>
        <dbReference type="ChEBI" id="CHEBI:15378"/>
        <dbReference type="ChEBI" id="CHEBI:16845"/>
        <dbReference type="ChEBI" id="CHEBI:57540"/>
        <dbReference type="ChEBI" id="CHEBI:57945"/>
        <dbReference type="ChEBI" id="CHEBI:67139"/>
        <dbReference type="EC" id="1.17.1.8"/>
    </reaction>
</comment>
<reference evidence="16 17" key="1">
    <citation type="submission" date="2024-06" db="EMBL/GenBank/DDBJ databases">
        <title>Sorghum-associated microbial communities from plants grown in Nebraska, USA.</title>
        <authorList>
            <person name="Schachtman D."/>
        </authorList>
    </citation>
    <scope>NUCLEOTIDE SEQUENCE [LARGE SCALE GENOMIC DNA]</scope>
    <source>
        <strain evidence="16 17">1288</strain>
    </source>
</reference>
<dbReference type="Pfam" id="PF05173">
    <property type="entry name" value="DapB_C"/>
    <property type="match status" value="1"/>
</dbReference>
<dbReference type="SUPFAM" id="SSF55347">
    <property type="entry name" value="Glyceraldehyde-3-phosphate dehydrogenase-like, C-terminal domain"/>
    <property type="match status" value="1"/>
</dbReference>
<feature type="binding site" evidence="13">
    <location>
        <begin position="9"/>
        <end position="14"/>
    </location>
    <ligand>
        <name>NAD(+)</name>
        <dbReference type="ChEBI" id="CHEBI:57540"/>
    </ligand>
</feature>
<name>A0ABV2KB07_SPOPS</name>
<dbReference type="PANTHER" id="PTHR20836:SF0">
    <property type="entry name" value="4-HYDROXY-TETRAHYDRODIPICOLINATE REDUCTASE 1, CHLOROPLASTIC-RELATED"/>
    <property type="match status" value="1"/>
</dbReference>
<dbReference type="Gene3D" id="3.30.360.10">
    <property type="entry name" value="Dihydrodipicolinate Reductase, domain 2"/>
    <property type="match status" value="1"/>
</dbReference>
<feature type="binding site" evidence="13">
    <location>
        <begin position="99"/>
        <end position="101"/>
    </location>
    <ligand>
        <name>NAD(+)</name>
        <dbReference type="ChEBI" id="CHEBI:57540"/>
    </ligand>
</feature>
<feature type="active site" description="Proton donor/acceptor" evidence="13">
    <location>
        <position position="155"/>
    </location>
</feature>
<dbReference type="InterPro" id="IPR023940">
    <property type="entry name" value="DHDPR_bac"/>
</dbReference>
<evidence type="ECO:0000313" key="17">
    <source>
        <dbReference type="Proteomes" id="UP001549104"/>
    </source>
</evidence>
<evidence type="ECO:0000256" key="10">
    <source>
        <dbReference type="ARBA" id="ARBA00038983"/>
    </source>
</evidence>
<feature type="domain" description="Dihydrodipicolinate reductase N-terminal" evidence="14">
    <location>
        <begin position="3"/>
        <end position="128"/>
    </location>
</feature>
<evidence type="ECO:0000256" key="12">
    <source>
        <dbReference type="ARBA" id="ARBA00049396"/>
    </source>
</evidence>